<sequence length="148" mass="16395">MKYLQATSTRWLISLLPQLALAAPTVKQGSSKTFYLITCIEGPGKTENYDAIAYYTKPPKSLTENPEEISKVSRPRGTWEGIDRKAEFNDGIFVAKIDKRADSVKTGEIAGTGRFDGEDFICFKASGVLESEKPDTCTVLYWCPSIDV</sequence>
<keyword evidence="3" id="KW-1185">Reference proteome</keyword>
<proteinExistence type="predicted"/>
<name>A0A6A6X2A7_9PLEO</name>
<dbReference type="AlphaFoldDB" id="A0A6A6X2A7"/>
<evidence type="ECO:0000256" key="1">
    <source>
        <dbReference type="SAM" id="SignalP"/>
    </source>
</evidence>
<gene>
    <name evidence="2" type="ORF">K505DRAFT_251564</name>
</gene>
<evidence type="ECO:0000313" key="2">
    <source>
        <dbReference type="EMBL" id="KAF2790264.1"/>
    </source>
</evidence>
<accession>A0A6A6X2A7</accession>
<reference evidence="2" key="1">
    <citation type="journal article" date="2020" name="Stud. Mycol.">
        <title>101 Dothideomycetes genomes: a test case for predicting lifestyles and emergence of pathogens.</title>
        <authorList>
            <person name="Haridas S."/>
            <person name="Albert R."/>
            <person name="Binder M."/>
            <person name="Bloem J."/>
            <person name="Labutti K."/>
            <person name="Salamov A."/>
            <person name="Andreopoulos B."/>
            <person name="Baker S."/>
            <person name="Barry K."/>
            <person name="Bills G."/>
            <person name="Bluhm B."/>
            <person name="Cannon C."/>
            <person name="Castanera R."/>
            <person name="Culley D."/>
            <person name="Daum C."/>
            <person name="Ezra D."/>
            <person name="Gonzalez J."/>
            <person name="Henrissat B."/>
            <person name="Kuo A."/>
            <person name="Liang C."/>
            <person name="Lipzen A."/>
            <person name="Lutzoni F."/>
            <person name="Magnuson J."/>
            <person name="Mondo S."/>
            <person name="Nolan M."/>
            <person name="Ohm R."/>
            <person name="Pangilinan J."/>
            <person name="Park H.-J."/>
            <person name="Ramirez L."/>
            <person name="Alfaro M."/>
            <person name="Sun H."/>
            <person name="Tritt A."/>
            <person name="Yoshinaga Y."/>
            <person name="Zwiers L.-H."/>
            <person name="Turgeon B."/>
            <person name="Goodwin S."/>
            <person name="Spatafora J."/>
            <person name="Crous P."/>
            <person name="Grigoriev I."/>
        </authorList>
    </citation>
    <scope>NUCLEOTIDE SEQUENCE</scope>
    <source>
        <strain evidence="2">CBS 109.77</strain>
    </source>
</reference>
<organism evidence="2 3">
    <name type="scientific">Melanomma pulvis-pyrius CBS 109.77</name>
    <dbReference type="NCBI Taxonomy" id="1314802"/>
    <lineage>
        <taxon>Eukaryota</taxon>
        <taxon>Fungi</taxon>
        <taxon>Dikarya</taxon>
        <taxon>Ascomycota</taxon>
        <taxon>Pezizomycotina</taxon>
        <taxon>Dothideomycetes</taxon>
        <taxon>Pleosporomycetidae</taxon>
        <taxon>Pleosporales</taxon>
        <taxon>Melanommataceae</taxon>
        <taxon>Melanomma</taxon>
    </lineage>
</organism>
<feature type="chain" id="PRO_5025518839" evidence="1">
    <location>
        <begin position="23"/>
        <end position="148"/>
    </location>
</feature>
<dbReference type="Proteomes" id="UP000799757">
    <property type="component" value="Unassembled WGS sequence"/>
</dbReference>
<dbReference type="EMBL" id="MU002083">
    <property type="protein sequence ID" value="KAF2790264.1"/>
    <property type="molecule type" value="Genomic_DNA"/>
</dbReference>
<evidence type="ECO:0000313" key="3">
    <source>
        <dbReference type="Proteomes" id="UP000799757"/>
    </source>
</evidence>
<keyword evidence="1" id="KW-0732">Signal</keyword>
<protein>
    <submittedName>
        <fullName evidence="2">Uncharacterized protein</fullName>
    </submittedName>
</protein>
<feature type="signal peptide" evidence="1">
    <location>
        <begin position="1"/>
        <end position="22"/>
    </location>
</feature>
<dbReference type="OrthoDB" id="3781747at2759"/>